<feature type="repeat" description="TPR" evidence="1">
    <location>
        <begin position="201"/>
        <end position="234"/>
    </location>
</feature>
<feature type="repeat" description="TPR" evidence="1">
    <location>
        <begin position="269"/>
        <end position="302"/>
    </location>
</feature>
<dbReference type="InterPro" id="IPR027417">
    <property type="entry name" value="P-loop_NTPase"/>
</dbReference>
<reference evidence="4" key="2">
    <citation type="submission" date="2019-01" db="EMBL/GenBank/DDBJ databases">
        <title>Genome sequence of Desulfonema ishimotonii strain Tokyo 01.</title>
        <authorList>
            <person name="Fukui M."/>
        </authorList>
    </citation>
    <scope>NUCLEOTIDE SEQUENCE [LARGE SCALE GENOMIC DNA]</scope>
    <source>
        <strain evidence="4">Tokyo 01</strain>
    </source>
</reference>
<name>A0A401FXL0_9BACT</name>
<feature type="repeat" description="TPR" evidence="1">
    <location>
        <begin position="133"/>
        <end position="166"/>
    </location>
</feature>
<dbReference type="AlphaFoldDB" id="A0A401FXL0"/>
<organism evidence="3 4">
    <name type="scientific">Desulfonema ishimotonii</name>
    <dbReference type="NCBI Taxonomy" id="45657"/>
    <lineage>
        <taxon>Bacteria</taxon>
        <taxon>Pseudomonadati</taxon>
        <taxon>Thermodesulfobacteriota</taxon>
        <taxon>Desulfobacteria</taxon>
        <taxon>Desulfobacterales</taxon>
        <taxon>Desulfococcaceae</taxon>
        <taxon>Desulfonema</taxon>
    </lineage>
</organism>
<dbReference type="Pfam" id="PF13432">
    <property type="entry name" value="TPR_16"/>
    <property type="match status" value="2"/>
</dbReference>
<keyword evidence="4" id="KW-1185">Reference proteome</keyword>
<protein>
    <submittedName>
        <fullName evidence="3">Uncharacterized protein</fullName>
    </submittedName>
</protein>
<dbReference type="PROSITE" id="PS50293">
    <property type="entry name" value="TPR_REGION"/>
    <property type="match status" value="4"/>
</dbReference>
<dbReference type="Gene3D" id="3.40.50.300">
    <property type="entry name" value="P-loop containing nucleotide triphosphate hydrolases"/>
    <property type="match status" value="1"/>
</dbReference>
<reference evidence="4" key="1">
    <citation type="submission" date="2017-11" db="EMBL/GenBank/DDBJ databases">
        <authorList>
            <person name="Watanabe M."/>
            <person name="Kojima H."/>
        </authorList>
    </citation>
    <scope>NUCLEOTIDE SEQUENCE [LARGE SCALE GENOMIC DNA]</scope>
    <source>
        <strain evidence="4">Tokyo 01</strain>
    </source>
</reference>
<dbReference type="Pfam" id="PF00515">
    <property type="entry name" value="TPR_1"/>
    <property type="match status" value="2"/>
</dbReference>
<feature type="repeat" description="TPR" evidence="1">
    <location>
        <begin position="167"/>
        <end position="200"/>
    </location>
</feature>
<dbReference type="Pfam" id="PF13469">
    <property type="entry name" value="Sulfotransfer_3"/>
    <property type="match status" value="1"/>
</dbReference>
<dbReference type="PROSITE" id="PS50005">
    <property type="entry name" value="TPR"/>
    <property type="match status" value="8"/>
</dbReference>
<feature type="repeat" description="TPR" evidence="1">
    <location>
        <begin position="375"/>
        <end position="408"/>
    </location>
</feature>
<dbReference type="PANTHER" id="PTHR44998:SF1">
    <property type="entry name" value="UDP-N-ACETYLGLUCOSAMINE--PEPTIDE N-ACETYLGLUCOSAMINYLTRANSFERASE 110 KDA SUBUNIT"/>
    <property type="match status" value="1"/>
</dbReference>
<evidence type="ECO:0000256" key="2">
    <source>
        <dbReference type="SAM" id="MobiDB-lite"/>
    </source>
</evidence>
<dbReference type="InterPro" id="IPR011990">
    <property type="entry name" value="TPR-like_helical_dom_sf"/>
</dbReference>
<feature type="compositionally biased region" description="Basic residues" evidence="2">
    <location>
        <begin position="1"/>
        <end position="19"/>
    </location>
</feature>
<sequence>MSRKNKKKKKLSPKKRARVKAPVSPSHSSNADAQVKAALKYHQAGQTDQAGPMYEQVLKAHPDHADALHLLGVIAYQKAEYGRSESLIRRAIDQNSEIAFYHSNLGNSLKKLGQTDEAETCYRKALALNPQYAEAWYNLGSVLKDQGKADEAIICFRKSLEIKPDYHEAYSNMANALKALGKTDEALACFRNALAVSPEYSEAYCNMGNLLKDLGRLDEAIDAYKKALEIRPDYPEVCNNMGNAYKDIGRFELAVRSYHKAITLRPGYTQALNNLGNILNDQGHLDRAITYYRKALAVDPSCEWSVAGEAKVLMKQGDFEGAYQRILPFIRSGTDNYDIAVTYAQLADRFDHYREAIAHLKQIVLKHADNVDLQRQLHFNLGRLYDKLKEYDAAFGHFFQANELRPKRFDVRAHENGVSALISAYSPGFQHRLPRAVNRSEIPVFIVGMPRSGTSLVEQIVASHPQVHGAGELSDIAYMVRDFSKLLKTSDPYPKSLGLLTERMADILAQNHLRRLRRLSRTADRITDKMPQNFFHLGLLSLMFPKARVIHCVRNPLDTALSVYFQNFSGGLTYSFDMKAIAVYYQQYRRMMAHWKSVLDIPILDVRYEALIEDQERLSREMIDFLGLAWDDRCLTFHKTRRSVSTASFQQVREPIYRGSMERWRNYEKHIGPLIEAIGAEGEE</sequence>
<dbReference type="RefSeq" id="WP_166405072.1">
    <property type="nucleotide sequence ID" value="NZ_BEXT01000001.1"/>
</dbReference>
<comment type="caution">
    <text evidence="3">The sequence shown here is derived from an EMBL/GenBank/DDBJ whole genome shotgun (WGS) entry which is preliminary data.</text>
</comment>
<feature type="region of interest" description="Disordered" evidence="2">
    <location>
        <begin position="1"/>
        <end position="32"/>
    </location>
</feature>
<evidence type="ECO:0000256" key="1">
    <source>
        <dbReference type="PROSITE-ProRule" id="PRU00339"/>
    </source>
</evidence>
<dbReference type="SMART" id="SM00028">
    <property type="entry name" value="TPR"/>
    <property type="match status" value="9"/>
</dbReference>
<dbReference type="SUPFAM" id="SSF48452">
    <property type="entry name" value="TPR-like"/>
    <property type="match status" value="2"/>
</dbReference>
<evidence type="ECO:0000313" key="3">
    <source>
        <dbReference type="EMBL" id="GBC61686.1"/>
    </source>
</evidence>
<dbReference type="InterPro" id="IPR019734">
    <property type="entry name" value="TPR_rpt"/>
</dbReference>
<feature type="repeat" description="TPR" evidence="1">
    <location>
        <begin position="99"/>
        <end position="132"/>
    </location>
</feature>
<evidence type="ECO:0000313" key="4">
    <source>
        <dbReference type="Proteomes" id="UP000288096"/>
    </source>
</evidence>
<feature type="repeat" description="TPR" evidence="1">
    <location>
        <begin position="31"/>
        <end position="64"/>
    </location>
</feature>
<accession>A0A401FXL0</accession>
<proteinExistence type="predicted"/>
<dbReference type="PANTHER" id="PTHR44998">
    <property type="match status" value="1"/>
</dbReference>
<dbReference type="Proteomes" id="UP000288096">
    <property type="component" value="Unassembled WGS sequence"/>
</dbReference>
<dbReference type="EMBL" id="BEXT01000001">
    <property type="protein sequence ID" value="GBC61686.1"/>
    <property type="molecule type" value="Genomic_DNA"/>
</dbReference>
<dbReference type="Gene3D" id="1.25.40.10">
    <property type="entry name" value="Tetratricopeptide repeat domain"/>
    <property type="match status" value="6"/>
</dbReference>
<keyword evidence="1" id="KW-0802">TPR repeat</keyword>
<gene>
    <name evidence="3" type="ORF">DENIS_2648</name>
</gene>
<dbReference type="SUPFAM" id="SSF52540">
    <property type="entry name" value="P-loop containing nucleoside triphosphate hydrolases"/>
    <property type="match status" value="1"/>
</dbReference>
<dbReference type="Pfam" id="PF13414">
    <property type="entry name" value="TPR_11"/>
    <property type="match status" value="2"/>
</dbReference>
<feature type="repeat" description="TPR" evidence="1">
    <location>
        <begin position="235"/>
        <end position="268"/>
    </location>
</feature>